<dbReference type="EMBL" id="AWUE01019549">
    <property type="protein sequence ID" value="OMO72900.1"/>
    <property type="molecule type" value="Genomic_DNA"/>
</dbReference>
<reference evidence="2" key="1">
    <citation type="submission" date="2013-09" db="EMBL/GenBank/DDBJ databases">
        <title>Corchorus olitorius genome sequencing.</title>
        <authorList>
            <person name="Alam M."/>
            <person name="Haque M.S."/>
            <person name="Islam M.S."/>
            <person name="Emdad E.M."/>
            <person name="Islam M.M."/>
            <person name="Ahmed B."/>
            <person name="Halim A."/>
            <person name="Hossen Q.M.M."/>
            <person name="Hossain M.Z."/>
            <person name="Ahmed R."/>
            <person name="Khan M.M."/>
            <person name="Islam R."/>
            <person name="Rashid M.M."/>
            <person name="Khan S.A."/>
            <person name="Rahman M.S."/>
            <person name="Alam M."/>
            <person name="Yahiya A.S."/>
            <person name="Khan M.S."/>
            <person name="Azam M.S."/>
            <person name="Haque T."/>
            <person name="Lashkar M.Z.H."/>
            <person name="Akhand A.I."/>
            <person name="Morshed G."/>
            <person name="Roy S."/>
            <person name="Uddin K.S."/>
            <person name="Rabeya T."/>
            <person name="Hossain A.S."/>
            <person name="Chowdhury A."/>
            <person name="Snigdha A.R."/>
            <person name="Mortoza M.S."/>
            <person name="Matin S.A."/>
            <person name="Hoque S.M.E."/>
            <person name="Islam M.K."/>
            <person name="Roy D.K."/>
            <person name="Haider R."/>
            <person name="Moosa M.M."/>
            <person name="Elias S.M."/>
            <person name="Hasan A.M."/>
            <person name="Jahan S."/>
            <person name="Shafiuddin M."/>
            <person name="Mahmood N."/>
            <person name="Shommy N.S."/>
        </authorList>
    </citation>
    <scope>NUCLEOTIDE SEQUENCE [LARGE SCALE GENOMIC DNA]</scope>
    <source>
        <strain evidence="2">cv. O-4</strain>
    </source>
</reference>
<comment type="caution">
    <text evidence="1">The sequence shown here is derived from an EMBL/GenBank/DDBJ whole genome shotgun (WGS) entry which is preliminary data.</text>
</comment>
<gene>
    <name evidence="1" type="ORF">COLO4_27408</name>
</gene>
<accession>A0A1R3HRS1</accession>
<evidence type="ECO:0000313" key="2">
    <source>
        <dbReference type="Proteomes" id="UP000187203"/>
    </source>
</evidence>
<protein>
    <submittedName>
        <fullName evidence="1">Uncharacterized protein</fullName>
    </submittedName>
</protein>
<sequence>MFSRQKIPSAAEASAIHRAEASLVTELKPGTSPCCLLFRFGTNFGQGCLQRHQLSGLTSNIPKENLLSEMLCDDKNEDGVFEWENPESGQ</sequence>
<name>A0A1R3HRS1_9ROSI</name>
<keyword evidence="2" id="KW-1185">Reference proteome</keyword>
<organism evidence="1 2">
    <name type="scientific">Corchorus olitorius</name>
    <dbReference type="NCBI Taxonomy" id="93759"/>
    <lineage>
        <taxon>Eukaryota</taxon>
        <taxon>Viridiplantae</taxon>
        <taxon>Streptophyta</taxon>
        <taxon>Embryophyta</taxon>
        <taxon>Tracheophyta</taxon>
        <taxon>Spermatophyta</taxon>
        <taxon>Magnoliopsida</taxon>
        <taxon>eudicotyledons</taxon>
        <taxon>Gunneridae</taxon>
        <taxon>Pentapetalae</taxon>
        <taxon>rosids</taxon>
        <taxon>malvids</taxon>
        <taxon>Malvales</taxon>
        <taxon>Malvaceae</taxon>
        <taxon>Grewioideae</taxon>
        <taxon>Apeibeae</taxon>
        <taxon>Corchorus</taxon>
    </lineage>
</organism>
<dbReference type="AlphaFoldDB" id="A0A1R3HRS1"/>
<dbReference type="Proteomes" id="UP000187203">
    <property type="component" value="Unassembled WGS sequence"/>
</dbReference>
<proteinExistence type="predicted"/>
<evidence type="ECO:0000313" key="1">
    <source>
        <dbReference type="EMBL" id="OMO72900.1"/>
    </source>
</evidence>